<dbReference type="PROSITE" id="PS50043">
    <property type="entry name" value="HTH_LUXR_2"/>
    <property type="match status" value="1"/>
</dbReference>
<dbReference type="SMART" id="SM00421">
    <property type="entry name" value="HTH_LUXR"/>
    <property type="match status" value="1"/>
</dbReference>
<dbReference type="InterPro" id="IPR016032">
    <property type="entry name" value="Sig_transdc_resp-reg_C-effctor"/>
</dbReference>
<dbReference type="Gene3D" id="1.10.10.10">
    <property type="entry name" value="Winged helix-like DNA-binding domain superfamily/Winged helix DNA-binding domain"/>
    <property type="match status" value="1"/>
</dbReference>
<dbReference type="SUPFAM" id="SSF46894">
    <property type="entry name" value="C-terminal effector domain of the bipartite response regulators"/>
    <property type="match status" value="1"/>
</dbReference>
<organism evidence="5 6">
    <name type="scientific">Brevibacillus thermoruber</name>
    <dbReference type="NCBI Taxonomy" id="33942"/>
    <lineage>
        <taxon>Bacteria</taxon>
        <taxon>Bacillati</taxon>
        <taxon>Bacillota</taxon>
        <taxon>Bacilli</taxon>
        <taxon>Bacillales</taxon>
        <taxon>Paenibacillaceae</taxon>
        <taxon>Brevibacillus</taxon>
    </lineage>
</organism>
<evidence type="ECO:0000313" key="6">
    <source>
        <dbReference type="Proteomes" id="UP001151071"/>
    </source>
</evidence>
<name>A0A9X3TQ42_9BACL</name>
<dbReference type="InterPro" id="IPR000792">
    <property type="entry name" value="Tscrpt_reg_LuxR_C"/>
</dbReference>
<dbReference type="Proteomes" id="UP001151071">
    <property type="component" value="Unassembled WGS sequence"/>
</dbReference>
<accession>A0A9X3TQ42</accession>
<keyword evidence="1" id="KW-0805">Transcription regulation</keyword>
<keyword evidence="6" id="KW-1185">Reference proteome</keyword>
<dbReference type="PANTHER" id="PTHR44688">
    <property type="entry name" value="DNA-BINDING TRANSCRIPTIONAL ACTIVATOR DEVR_DOSR"/>
    <property type="match status" value="1"/>
</dbReference>
<evidence type="ECO:0000256" key="2">
    <source>
        <dbReference type="ARBA" id="ARBA00023125"/>
    </source>
</evidence>
<dbReference type="SUPFAM" id="SSF55781">
    <property type="entry name" value="GAF domain-like"/>
    <property type="match status" value="1"/>
</dbReference>
<proteinExistence type="predicted"/>
<dbReference type="CDD" id="cd06170">
    <property type="entry name" value="LuxR_C_like"/>
    <property type="match status" value="1"/>
</dbReference>
<gene>
    <name evidence="5" type="ORF">O3V59_08275</name>
</gene>
<dbReference type="InterPro" id="IPR036388">
    <property type="entry name" value="WH-like_DNA-bd_sf"/>
</dbReference>
<dbReference type="PANTHER" id="PTHR44688:SF16">
    <property type="entry name" value="DNA-BINDING TRANSCRIPTIONAL ACTIVATOR DEVR_DOSR"/>
    <property type="match status" value="1"/>
</dbReference>
<evidence type="ECO:0000256" key="3">
    <source>
        <dbReference type="ARBA" id="ARBA00023163"/>
    </source>
</evidence>
<dbReference type="GO" id="GO:0006355">
    <property type="term" value="P:regulation of DNA-templated transcription"/>
    <property type="evidence" value="ECO:0007669"/>
    <property type="project" value="InterPro"/>
</dbReference>
<dbReference type="Pfam" id="PF00196">
    <property type="entry name" value="GerE"/>
    <property type="match status" value="1"/>
</dbReference>
<evidence type="ECO:0000259" key="4">
    <source>
        <dbReference type="PROSITE" id="PS50043"/>
    </source>
</evidence>
<reference evidence="5" key="1">
    <citation type="submission" date="2022-12" db="EMBL/GenBank/DDBJ databases">
        <title>Draft genome sequence of the thermophilic strain Brevibacillus thermoruber HT42, isolated from Los Humeros, Puebla, Mexico, with biotechnological potential.</title>
        <authorList>
            <person name="Lara Sanchez J."/>
            <person name="Solis Palacios R."/>
            <person name="Bustos Baena A.S."/>
            <person name="Ruz Baez A.E."/>
            <person name="Espinosa Luna G."/>
            <person name="Oliart Ros R.M."/>
        </authorList>
    </citation>
    <scope>NUCLEOTIDE SEQUENCE</scope>
    <source>
        <strain evidence="5">HT42</strain>
    </source>
</reference>
<evidence type="ECO:0000256" key="1">
    <source>
        <dbReference type="ARBA" id="ARBA00023015"/>
    </source>
</evidence>
<dbReference type="EMBL" id="JAPYYP010000007">
    <property type="protein sequence ID" value="MDA5108354.1"/>
    <property type="molecule type" value="Genomic_DNA"/>
</dbReference>
<dbReference type="GO" id="GO:0003677">
    <property type="term" value="F:DNA binding"/>
    <property type="evidence" value="ECO:0007669"/>
    <property type="project" value="UniProtKB-KW"/>
</dbReference>
<keyword evidence="3" id="KW-0804">Transcription</keyword>
<evidence type="ECO:0000313" key="5">
    <source>
        <dbReference type="EMBL" id="MDA5108354.1"/>
    </source>
</evidence>
<feature type="domain" description="HTH luxR-type" evidence="4">
    <location>
        <begin position="160"/>
        <end position="225"/>
    </location>
</feature>
<dbReference type="RefSeq" id="WP_271139881.1">
    <property type="nucleotide sequence ID" value="NZ_JAPYYP010000007.1"/>
</dbReference>
<dbReference type="PRINTS" id="PR00038">
    <property type="entry name" value="HTHLUXR"/>
</dbReference>
<sequence>MNHPAMSVHIRQIESAPSHEEKLVLALRGFIELFPFRRASLFNYSALRRTGEGMLSASERGVFSIKDVRQDIRSMPPILSAIREKRAQVVDAEQIRQLPVAYARSVTHVLIVPIFHGSAVLGYVYIPGHTGGAASIGTRLLDSLSLYGEQIGRALAADSGETGTPRLSKREVEVLQRMSWGESIKEMAERIGLSEFTIQDYIKSALRKLEAQNRAQGVAEALRRRIIT</sequence>
<keyword evidence="2" id="KW-0238">DNA-binding</keyword>
<protein>
    <submittedName>
        <fullName evidence="5">LuxR C-terminal-related transcriptional regulator</fullName>
    </submittedName>
</protein>
<comment type="caution">
    <text evidence="5">The sequence shown here is derived from an EMBL/GenBank/DDBJ whole genome shotgun (WGS) entry which is preliminary data.</text>
</comment>
<dbReference type="AlphaFoldDB" id="A0A9X3TQ42"/>